<protein>
    <submittedName>
        <fullName evidence="2">Uncharacterized protein</fullName>
    </submittedName>
</protein>
<evidence type="ECO:0000313" key="3">
    <source>
        <dbReference type="Proteomes" id="UP001620626"/>
    </source>
</evidence>
<keyword evidence="3" id="KW-1185">Reference proteome</keyword>
<comment type="caution">
    <text evidence="2">The sequence shown here is derived from an EMBL/GenBank/DDBJ whole genome shotgun (WGS) entry which is preliminary data.</text>
</comment>
<dbReference type="Proteomes" id="UP001620626">
    <property type="component" value="Unassembled WGS sequence"/>
</dbReference>
<feature type="region of interest" description="Disordered" evidence="1">
    <location>
        <begin position="50"/>
        <end position="103"/>
    </location>
</feature>
<gene>
    <name evidence="2" type="ORF">niasHT_027682</name>
</gene>
<dbReference type="AlphaFoldDB" id="A0ABD2KA53"/>
<evidence type="ECO:0000313" key="2">
    <source>
        <dbReference type="EMBL" id="KAL3099732.1"/>
    </source>
</evidence>
<accession>A0ABD2KA53</accession>
<proteinExistence type="predicted"/>
<name>A0ABD2KA53_9BILA</name>
<evidence type="ECO:0000256" key="1">
    <source>
        <dbReference type="SAM" id="MobiDB-lite"/>
    </source>
</evidence>
<organism evidence="2 3">
    <name type="scientific">Heterodera trifolii</name>
    <dbReference type="NCBI Taxonomy" id="157864"/>
    <lineage>
        <taxon>Eukaryota</taxon>
        <taxon>Metazoa</taxon>
        <taxon>Ecdysozoa</taxon>
        <taxon>Nematoda</taxon>
        <taxon>Chromadorea</taxon>
        <taxon>Rhabditida</taxon>
        <taxon>Tylenchina</taxon>
        <taxon>Tylenchomorpha</taxon>
        <taxon>Tylenchoidea</taxon>
        <taxon>Heteroderidae</taxon>
        <taxon>Heteroderinae</taxon>
        <taxon>Heterodera</taxon>
    </lineage>
</organism>
<feature type="compositionally biased region" description="Polar residues" evidence="1">
    <location>
        <begin position="86"/>
        <end position="96"/>
    </location>
</feature>
<sequence length="103" mass="11915">MCLILLVRFEDGSSGRYHANQLRSRKAIKIFEDPLNIFNEEFNLPIQMAPMANGHQNGQVLENRPDPVNDEDEVEEAPIREEEQQDVNQAVRSPTPQRRYPGR</sequence>
<dbReference type="EMBL" id="JBICBT010000807">
    <property type="protein sequence ID" value="KAL3099732.1"/>
    <property type="molecule type" value="Genomic_DNA"/>
</dbReference>
<reference evidence="2 3" key="1">
    <citation type="submission" date="2024-10" db="EMBL/GenBank/DDBJ databases">
        <authorList>
            <person name="Kim D."/>
        </authorList>
    </citation>
    <scope>NUCLEOTIDE SEQUENCE [LARGE SCALE GENOMIC DNA]</scope>
    <source>
        <strain evidence="2">BH-2024</strain>
    </source>
</reference>